<gene>
    <name evidence="9" type="ORF">PGLA1383_LOCUS44467</name>
</gene>
<dbReference type="EC" id="2.7.7.7" evidence="1"/>
<dbReference type="GO" id="GO:0003723">
    <property type="term" value="F:RNA binding"/>
    <property type="evidence" value="ECO:0007669"/>
    <property type="project" value="UniProtKB-UniRule"/>
</dbReference>
<dbReference type="SMART" id="SM00360">
    <property type="entry name" value="RRM"/>
    <property type="match status" value="2"/>
</dbReference>
<evidence type="ECO:0000313" key="9">
    <source>
        <dbReference type="EMBL" id="CAE8627749.1"/>
    </source>
</evidence>
<dbReference type="SUPFAM" id="SSF54928">
    <property type="entry name" value="RNA-binding domain, RBD"/>
    <property type="match status" value="2"/>
</dbReference>
<dbReference type="InterPro" id="IPR035979">
    <property type="entry name" value="RBD_domain_sf"/>
</dbReference>
<keyword evidence="10" id="KW-1185">Reference proteome</keyword>
<keyword evidence="2" id="KW-0808">Transferase</keyword>
<evidence type="ECO:0000259" key="8">
    <source>
        <dbReference type="PROSITE" id="PS50102"/>
    </source>
</evidence>
<evidence type="ECO:0000256" key="5">
    <source>
        <dbReference type="ARBA" id="ARBA00049244"/>
    </source>
</evidence>
<dbReference type="Gene3D" id="1.10.150.20">
    <property type="entry name" value="5' to 3' exonuclease, C-terminal subdomain"/>
    <property type="match status" value="1"/>
</dbReference>
<dbReference type="InterPro" id="IPR001098">
    <property type="entry name" value="DNA-dir_DNA_pol_A_palm_dom"/>
</dbReference>
<feature type="domain" description="RRM" evidence="8">
    <location>
        <begin position="257"/>
        <end position="336"/>
    </location>
</feature>
<keyword evidence="3" id="KW-0548">Nucleotidyltransferase</keyword>
<dbReference type="PANTHER" id="PTHR10133">
    <property type="entry name" value="DNA POLYMERASE I"/>
    <property type="match status" value="1"/>
</dbReference>
<dbReference type="Pfam" id="PF00076">
    <property type="entry name" value="RRM_1"/>
    <property type="match status" value="2"/>
</dbReference>
<evidence type="ECO:0000256" key="7">
    <source>
        <dbReference type="SAM" id="MobiDB-lite"/>
    </source>
</evidence>
<evidence type="ECO:0000256" key="3">
    <source>
        <dbReference type="ARBA" id="ARBA00022695"/>
    </source>
</evidence>
<dbReference type="InterPro" id="IPR000504">
    <property type="entry name" value="RRM_dom"/>
</dbReference>
<dbReference type="GO" id="GO:0003887">
    <property type="term" value="F:DNA-directed DNA polymerase activity"/>
    <property type="evidence" value="ECO:0007669"/>
    <property type="project" value="UniProtKB-KW"/>
</dbReference>
<dbReference type="Gene3D" id="1.20.1060.10">
    <property type="entry name" value="Taq DNA Polymerase, Chain T, domain 4"/>
    <property type="match status" value="1"/>
</dbReference>
<keyword evidence="6" id="KW-0694">RNA-binding</keyword>
<dbReference type="CDD" id="cd00590">
    <property type="entry name" value="RRM_SF"/>
    <property type="match status" value="1"/>
</dbReference>
<dbReference type="OrthoDB" id="348430at2759"/>
<dbReference type="InterPro" id="IPR019760">
    <property type="entry name" value="DNA-dir_DNA_pol_A_CS"/>
</dbReference>
<comment type="caution">
    <text evidence="9">The sequence shown here is derived from an EMBL/GenBank/DDBJ whole genome shotgun (WGS) entry which is preliminary data.</text>
</comment>
<dbReference type="Pfam" id="PF00476">
    <property type="entry name" value="DNA_pol_A"/>
    <property type="match status" value="1"/>
</dbReference>
<evidence type="ECO:0000256" key="1">
    <source>
        <dbReference type="ARBA" id="ARBA00012417"/>
    </source>
</evidence>
<feature type="region of interest" description="Disordered" evidence="7">
    <location>
        <begin position="98"/>
        <end position="125"/>
    </location>
</feature>
<protein>
    <recommendedName>
        <fullName evidence="1">DNA-directed DNA polymerase</fullName>
        <ecNumber evidence="1">2.7.7.7</ecNumber>
    </recommendedName>
</protein>
<dbReference type="PROSITE" id="PS00447">
    <property type="entry name" value="DNA_POLYMERASE_A"/>
    <property type="match status" value="1"/>
</dbReference>
<dbReference type="PANTHER" id="PTHR10133:SF62">
    <property type="entry name" value="DNA POLYMERASE THETA"/>
    <property type="match status" value="1"/>
</dbReference>
<name>A0A813GVV8_POLGL</name>
<evidence type="ECO:0000313" key="10">
    <source>
        <dbReference type="Proteomes" id="UP000654075"/>
    </source>
</evidence>
<dbReference type="EMBL" id="CAJNNV010029258">
    <property type="protein sequence ID" value="CAE8627749.1"/>
    <property type="molecule type" value="Genomic_DNA"/>
</dbReference>
<evidence type="ECO:0000256" key="2">
    <source>
        <dbReference type="ARBA" id="ARBA00022679"/>
    </source>
</evidence>
<dbReference type="InterPro" id="IPR012677">
    <property type="entry name" value="Nucleotide-bd_a/b_plait_sf"/>
</dbReference>
<dbReference type="SUPFAM" id="SSF56672">
    <property type="entry name" value="DNA/RNA polymerases"/>
    <property type="match status" value="1"/>
</dbReference>
<dbReference type="GO" id="GO:0006302">
    <property type="term" value="P:double-strand break repair"/>
    <property type="evidence" value="ECO:0007669"/>
    <property type="project" value="TreeGrafter"/>
</dbReference>
<comment type="catalytic activity">
    <reaction evidence="5">
        <text>DNA(n) + a 2'-deoxyribonucleoside 5'-triphosphate = DNA(n+1) + diphosphate</text>
        <dbReference type="Rhea" id="RHEA:22508"/>
        <dbReference type="Rhea" id="RHEA-COMP:17339"/>
        <dbReference type="Rhea" id="RHEA-COMP:17340"/>
        <dbReference type="ChEBI" id="CHEBI:33019"/>
        <dbReference type="ChEBI" id="CHEBI:61560"/>
        <dbReference type="ChEBI" id="CHEBI:173112"/>
        <dbReference type="EC" id="2.7.7.7"/>
    </reaction>
</comment>
<dbReference type="InterPro" id="IPR043502">
    <property type="entry name" value="DNA/RNA_pol_sf"/>
</dbReference>
<sequence length="1363" mass="149057">MRAGLSFRSHAWRSSPSLHSSRGLMTHSEVEALGERTWAFGPDDKRGWKFKDIVDRDPLFLRWAKKQRTQQVCSESVHHLCEYAAAREAATLRDSLPVPSSALPESMPSHAPARSQGAECPSTTNSMNAQYVGKSHRQGTKLTAGTMSMADIVALSEKVWPFGPADKKGLSYKVIAENHPNFVRWIQQQRTQDLKCSEAVLDMCAYVSGLQSFHARSLQQQTGNEEIGGDSTSLDEPSFVEEPEMRSYWSKVKNSKNVVFVGGLPYQAFSEDLHAAFEELGDVQNAWIVFERRGCHRRSCLYGFVEFKEEQVALDCKEIGVHHVLGKEVEIRTLQNTYQKLMRKNDPGMEVDAPTTVFIGRLVPHAQQEDVHAAFYEFGEVAHVRIGKQAPGSADFKYGFVEFSHARGAHACLAATVHAVLGEQVDVRTSYRRMSPPGAMLGESGWVSRSRETVPDKRLSSLPTEEISRDHPFFTDLPEDERADLRLAGPATRDLRTLILRIADIITRARPEAIYFAAAPHLKIGWDQRAGVDIAFLATPDLLLVDRDAAGPGPSWTEWVQKLAETPGRFAVYETDQGHHAFLVSQRLDSRSLEALQMMHSLHCDEWYICFAVAQGFRVRLSPKTSLERVATDFVARPMAIEDLPCGVQGWPEQSASVGTLVVGKGDASIDDGLRAVMRAKQELIPIFSQVYRDLSLDGGLAEISRQMKGNQALKRYISKEVFGVLQGNADLGTVINLFDKKQATAGPDARPLASPFKAALAIDIGPSNRHFVVYHQDGRLIEGGEEDLDELCEALRDVHAVVACNMRGVDLVKRLSKSVDGALAWQLEVHDVGLMKNALDGPVEDSAANGGPCTNVQLRACLQDGHKHWSRLLTCEGAMATYLLNQRPQSAVASMETAGLPFDPDGLAALVAQWQAELIEVEAEAHKISKLEASLQLNLQSSQDVEKLLVQQLPRREIEEWPRTPGGAMRTDASTILRSSLPAAQSVVRSRELHHALSHYTSFGSAAAASGGRLFPVYQLGGAITGRMCCASPNVQAIPRQAAFRELIAAPPEGVLVKGDFSQVELRVLAEISGDDRMREAFATGHDLHRITAAALLGVPEDEVTSEQRQLAKAVNFGLIYGQSASGLSHYARDSYGVELTAAEAETARSQFFTTYPGVAAWQKAQRARVAKGASITTPSGRIAHHLAAERGGTASSAVARRMEREALNFPIQGGAAEIMLASLDLLSPHLSTHTNCRLVCVVHDEFLLECTKKESAESVAVALQSAMLGAWCQIFPDTAPLDVQGASIAVGQNWASLEAPPPEFADSSHTLPRSRNNWTLQPRAAPPLLQEPVTAVLFDSSSSASPERGPGTVGETARRSP</sequence>
<feature type="domain" description="RRM" evidence="8">
    <location>
        <begin position="355"/>
        <end position="432"/>
    </location>
</feature>
<feature type="compositionally biased region" description="Polar residues" evidence="7">
    <location>
        <begin position="1309"/>
        <end position="1322"/>
    </location>
</feature>
<dbReference type="SMART" id="SM00482">
    <property type="entry name" value="POLAc"/>
    <property type="match status" value="1"/>
</dbReference>
<dbReference type="Gene3D" id="3.30.70.330">
    <property type="match status" value="2"/>
</dbReference>
<dbReference type="GO" id="GO:0006261">
    <property type="term" value="P:DNA-templated DNA replication"/>
    <property type="evidence" value="ECO:0007669"/>
    <property type="project" value="InterPro"/>
</dbReference>
<reference evidence="9" key="1">
    <citation type="submission" date="2021-02" db="EMBL/GenBank/DDBJ databases">
        <authorList>
            <person name="Dougan E. K."/>
            <person name="Rhodes N."/>
            <person name="Thang M."/>
            <person name="Chan C."/>
        </authorList>
    </citation>
    <scope>NUCLEOTIDE SEQUENCE</scope>
</reference>
<dbReference type="PRINTS" id="PR00868">
    <property type="entry name" value="DNAPOLI"/>
</dbReference>
<dbReference type="GO" id="GO:0003677">
    <property type="term" value="F:DNA binding"/>
    <property type="evidence" value="ECO:0007669"/>
    <property type="project" value="InterPro"/>
</dbReference>
<dbReference type="PROSITE" id="PS50102">
    <property type="entry name" value="RRM"/>
    <property type="match status" value="2"/>
</dbReference>
<dbReference type="InterPro" id="IPR002298">
    <property type="entry name" value="DNA_polymerase_A"/>
</dbReference>
<evidence type="ECO:0000256" key="6">
    <source>
        <dbReference type="PROSITE-ProRule" id="PRU00176"/>
    </source>
</evidence>
<accession>A0A813GVV8</accession>
<dbReference type="Proteomes" id="UP000654075">
    <property type="component" value="Unassembled WGS sequence"/>
</dbReference>
<evidence type="ECO:0000256" key="4">
    <source>
        <dbReference type="ARBA" id="ARBA00022932"/>
    </source>
</evidence>
<dbReference type="Gene3D" id="3.30.70.370">
    <property type="match status" value="1"/>
</dbReference>
<organism evidence="9 10">
    <name type="scientific">Polarella glacialis</name>
    <name type="common">Dinoflagellate</name>
    <dbReference type="NCBI Taxonomy" id="89957"/>
    <lineage>
        <taxon>Eukaryota</taxon>
        <taxon>Sar</taxon>
        <taxon>Alveolata</taxon>
        <taxon>Dinophyceae</taxon>
        <taxon>Suessiales</taxon>
        <taxon>Suessiaceae</taxon>
        <taxon>Polarella</taxon>
    </lineage>
</organism>
<feature type="region of interest" description="Disordered" evidence="7">
    <location>
        <begin position="1301"/>
        <end position="1363"/>
    </location>
</feature>
<proteinExistence type="predicted"/>
<keyword evidence="4" id="KW-0239">DNA-directed DNA polymerase</keyword>